<evidence type="ECO:0000313" key="1">
    <source>
        <dbReference type="EMBL" id="KEC64607.1"/>
    </source>
</evidence>
<evidence type="ECO:0000313" key="2">
    <source>
        <dbReference type="Proteomes" id="UP000027143"/>
    </source>
</evidence>
<dbReference type="EMBL" id="AHPD01000022">
    <property type="protein sequence ID" value="KEC64607.1"/>
    <property type="molecule type" value="Genomic_DNA"/>
</dbReference>
<dbReference type="Proteomes" id="UP000027143">
    <property type="component" value="Unassembled WGS sequence"/>
</dbReference>
<proteinExistence type="predicted"/>
<comment type="caution">
    <text evidence="1">The sequence shown here is derived from an EMBL/GenBank/DDBJ whole genome shotgun (WGS) entry which is preliminary data.</text>
</comment>
<keyword evidence="2" id="KW-1185">Reference proteome</keyword>
<accession>A0ABR4SN69</accession>
<gene>
    <name evidence="1" type="ORF">O7U_01273</name>
</gene>
<organism evidence="1 2">
    <name type="scientific">Bartonella quintana JK 68</name>
    <dbReference type="NCBI Taxonomy" id="1134503"/>
    <lineage>
        <taxon>Bacteria</taxon>
        <taxon>Pseudomonadati</taxon>
        <taxon>Pseudomonadota</taxon>
        <taxon>Alphaproteobacteria</taxon>
        <taxon>Hyphomicrobiales</taxon>
        <taxon>Bartonellaceae</taxon>
        <taxon>Bartonella</taxon>
    </lineage>
</organism>
<sequence length="32" mass="3807">MHRKPEAMEGKILKSFKNLNLYMLQIFVEPIS</sequence>
<protein>
    <submittedName>
        <fullName evidence="1">Uncharacterized protein</fullName>
    </submittedName>
</protein>
<reference evidence="1 2" key="1">
    <citation type="submission" date="2012-04" db="EMBL/GenBank/DDBJ databases">
        <title>The Genome Sequence of Bartonella quintana JK 68.</title>
        <authorList>
            <consortium name="The Broad Institute Genome Sequencing Platform"/>
            <consortium name="The Broad Institute Genome Sequencing Center for Infectious Disease"/>
            <person name="Feldgarden M."/>
            <person name="Kirby J."/>
            <person name="Kosoy M."/>
            <person name="Birtles R."/>
            <person name="Probert W.S."/>
            <person name="Chiaraviglio L."/>
            <person name="Walker B."/>
            <person name="Young S.K."/>
            <person name="Zeng Q."/>
            <person name="Gargeya S."/>
            <person name="Fitzgerald M."/>
            <person name="Haas B."/>
            <person name="Abouelleil A."/>
            <person name="Alvarado L."/>
            <person name="Arachchi H.M."/>
            <person name="Berlin A.M."/>
            <person name="Chapman S.B."/>
            <person name="Goldberg J."/>
            <person name="Griggs A."/>
            <person name="Gujja S."/>
            <person name="Hansen M."/>
            <person name="Howarth C."/>
            <person name="Imamovic A."/>
            <person name="Larimer J."/>
            <person name="McCowen C."/>
            <person name="Montmayeur A."/>
            <person name="Murphy C."/>
            <person name="Neiman D."/>
            <person name="Pearson M."/>
            <person name="Priest M."/>
            <person name="Roberts A."/>
            <person name="Saif S."/>
            <person name="Shea T."/>
            <person name="Sisk P."/>
            <person name="Sykes S."/>
            <person name="Wortman J."/>
            <person name="Nusbaum C."/>
            <person name="Birren B."/>
        </authorList>
    </citation>
    <scope>NUCLEOTIDE SEQUENCE [LARGE SCALE GENOMIC DNA]</scope>
    <source>
        <strain evidence="1 2">JK 68</strain>
    </source>
</reference>
<name>A0ABR4SN69_BARQI</name>